<accession>A0ABN7NZE2</accession>
<organism evidence="1 2">
    <name type="scientific">Timema podura</name>
    <name type="common">Walking stick</name>
    <dbReference type="NCBI Taxonomy" id="61482"/>
    <lineage>
        <taxon>Eukaryota</taxon>
        <taxon>Metazoa</taxon>
        <taxon>Ecdysozoa</taxon>
        <taxon>Arthropoda</taxon>
        <taxon>Hexapoda</taxon>
        <taxon>Insecta</taxon>
        <taxon>Pterygota</taxon>
        <taxon>Neoptera</taxon>
        <taxon>Polyneoptera</taxon>
        <taxon>Phasmatodea</taxon>
        <taxon>Timematodea</taxon>
        <taxon>Timematoidea</taxon>
        <taxon>Timematidae</taxon>
        <taxon>Timema</taxon>
    </lineage>
</organism>
<sequence length="197" mass="22228">PNCGYWSEWTDVSRSGLACPSGSACPRVGRRVRRSCNVEYRGVSCAGHVAACVDYTTVHFVHHATSYDYYYFHYRHYSDKRVRQVVDEPLLVPTKLCANVNSPSLTTRAVKYSEHGDHSVLTHQPQYAGVGLFPSVQLNKSAMKLPTWSPGAVSRLTSSYSFLDRSQILSENRGYPDQSTKNVLEVLREISRKRIHS</sequence>
<feature type="non-terminal residue" evidence="1">
    <location>
        <position position="1"/>
    </location>
</feature>
<reference evidence="1" key="1">
    <citation type="submission" date="2021-03" db="EMBL/GenBank/DDBJ databases">
        <authorList>
            <person name="Tran Van P."/>
        </authorList>
    </citation>
    <scope>NUCLEOTIDE SEQUENCE</scope>
</reference>
<gene>
    <name evidence="1" type="ORF">TPAB3V08_LOCUS6585</name>
</gene>
<comment type="caution">
    <text evidence="1">The sequence shown here is derived from an EMBL/GenBank/DDBJ whole genome shotgun (WGS) entry which is preliminary data.</text>
</comment>
<feature type="non-terminal residue" evidence="1">
    <location>
        <position position="197"/>
    </location>
</feature>
<evidence type="ECO:0000313" key="2">
    <source>
        <dbReference type="Proteomes" id="UP001153148"/>
    </source>
</evidence>
<name>A0ABN7NZE2_TIMPD</name>
<dbReference type="Proteomes" id="UP001153148">
    <property type="component" value="Unassembled WGS sequence"/>
</dbReference>
<evidence type="ECO:0000313" key="1">
    <source>
        <dbReference type="EMBL" id="CAG2059623.1"/>
    </source>
</evidence>
<protein>
    <submittedName>
        <fullName evidence="1">Uncharacterized protein</fullName>
    </submittedName>
</protein>
<dbReference type="EMBL" id="CAJPIN010010101">
    <property type="protein sequence ID" value="CAG2059623.1"/>
    <property type="molecule type" value="Genomic_DNA"/>
</dbReference>
<proteinExistence type="predicted"/>
<keyword evidence="2" id="KW-1185">Reference proteome</keyword>